<comment type="similarity">
    <text evidence="2">Belongs to the autoinducer-2 exporter (AI-2E) (TC 2.A.86) family.</text>
</comment>
<dbReference type="Proteomes" id="UP000464262">
    <property type="component" value="Chromosome 2"/>
</dbReference>
<keyword evidence="4" id="KW-1003">Cell membrane</keyword>
<keyword evidence="3" id="KW-0813">Transport</keyword>
<feature type="transmembrane region" description="Helical" evidence="8">
    <location>
        <begin position="12"/>
        <end position="32"/>
    </location>
</feature>
<feature type="transmembrane region" description="Helical" evidence="8">
    <location>
        <begin position="38"/>
        <end position="57"/>
    </location>
</feature>
<feature type="transmembrane region" description="Helical" evidence="8">
    <location>
        <begin position="308"/>
        <end position="339"/>
    </location>
</feature>
<evidence type="ECO:0000313" key="10">
    <source>
        <dbReference type="Proteomes" id="UP000464262"/>
    </source>
</evidence>
<feature type="transmembrane region" description="Helical" evidence="8">
    <location>
        <begin position="244"/>
        <end position="271"/>
    </location>
</feature>
<dbReference type="PANTHER" id="PTHR21716:SF67">
    <property type="entry name" value="TRANSPORT PROTEIN YDIK-RELATED"/>
    <property type="match status" value="1"/>
</dbReference>
<keyword evidence="5 8" id="KW-0812">Transmembrane</keyword>
<dbReference type="PANTHER" id="PTHR21716">
    <property type="entry name" value="TRANSMEMBRANE PROTEIN"/>
    <property type="match status" value="1"/>
</dbReference>
<proteinExistence type="inferred from homology"/>
<evidence type="ECO:0000256" key="3">
    <source>
        <dbReference type="ARBA" id="ARBA00022448"/>
    </source>
</evidence>
<feature type="transmembrane region" description="Helical" evidence="8">
    <location>
        <begin position="277"/>
        <end position="296"/>
    </location>
</feature>
<dbReference type="Pfam" id="PF01594">
    <property type="entry name" value="AI-2E_transport"/>
    <property type="match status" value="1"/>
</dbReference>
<organism evidence="9 10">
    <name type="scientific">Vibrio astriarenae</name>
    <dbReference type="NCBI Taxonomy" id="1481923"/>
    <lineage>
        <taxon>Bacteria</taxon>
        <taxon>Pseudomonadati</taxon>
        <taxon>Pseudomonadota</taxon>
        <taxon>Gammaproteobacteria</taxon>
        <taxon>Vibrionales</taxon>
        <taxon>Vibrionaceae</taxon>
        <taxon>Vibrio</taxon>
    </lineage>
</organism>
<feature type="transmembrane region" description="Helical" evidence="8">
    <location>
        <begin position="69"/>
        <end position="91"/>
    </location>
</feature>
<evidence type="ECO:0000256" key="7">
    <source>
        <dbReference type="ARBA" id="ARBA00023136"/>
    </source>
</evidence>
<evidence type="ECO:0000256" key="5">
    <source>
        <dbReference type="ARBA" id="ARBA00022692"/>
    </source>
</evidence>
<evidence type="ECO:0000256" key="2">
    <source>
        <dbReference type="ARBA" id="ARBA00009773"/>
    </source>
</evidence>
<evidence type="ECO:0000256" key="8">
    <source>
        <dbReference type="SAM" id="Phobius"/>
    </source>
</evidence>
<keyword evidence="7 8" id="KW-0472">Membrane</keyword>
<dbReference type="KEGG" id="vas:GT360_20075"/>
<evidence type="ECO:0000313" key="9">
    <source>
        <dbReference type="EMBL" id="QIA65815.1"/>
    </source>
</evidence>
<feature type="transmembrane region" description="Helical" evidence="8">
    <location>
        <begin position="155"/>
        <end position="179"/>
    </location>
</feature>
<reference evidence="9 10" key="1">
    <citation type="submission" date="2020-01" db="EMBL/GenBank/DDBJ databases">
        <title>Whole genome and functional gene identification of agarase of Vibrio HN897.</title>
        <authorList>
            <person name="Liu Y."/>
            <person name="Zhao Z."/>
        </authorList>
    </citation>
    <scope>NUCLEOTIDE SEQUENCE [LARGE SCALE GENOMIC DNA]</scope>
    <source>
        <strain evidence="9 10">HN897</strain>
    </source>
</reference>
<feature type="transmembrane region" description="Helical" evidence="8">
    <location>
        <begin position="215"/>
        <end position="237"/>
    </location>
</feature>
<keyword evidence="10" id="KW-1185">Reference proteome</keyword>
<evidence type="ECO:0000256" key="1">
    <source>
        <dbReference type="ARBA" id="ARBA00004651"/>
    </source>
</evidence>
<name>A0A7Z2T7R0_9VIBR</name>
<evidence type="ECO:0000256" key="6">
    <source>
        <dbReference type="ARBA" id="ARBA00022989"/>
    </source>
</evidence>
<accession>A0A7Z2T7R0</accession>
<dbReference type="RefSeq" id="WP_164650713.1">
    <property type="nucleotide sequence ID" value="NZ_CP047476.1"/>
</dbReference>
<dbReference type="AlphaFoldDB" id="A0A7Z2T7R0"/>
<sequence>MDIKSDFSKQAIDAAIKIAAIVILVSWCFSILRPFFMLVVWGGIIATALYPLVLSLHNKTGMSESKVSWLIALVGVLLLIIPLVVLSTGIYTNTSDVVAGIQDGSFVIPRPPESMQEWPVIGEKLYAFNTLAATNLEAVFAKYGEQIRELMATLAGLVGSIGGGFVQFIISTIIAGVFMSNAKSCELAFVRVAERLTGEHGKELVALSKSTVRSVVLGVIGVAVIQSILSGIGMAVAGVPALGLWMLAVLLIAIMQLPPIIALLPVIFYVFSTSSSTVAIIFLVWCLLVSASDGVLKPMLLSRGSDIPMLVILLGALGGMAMSGMVGLFVGAVILGLTYQLFTVWLGMSEVADEKEENNQSG</sequence>
<dbReference type="GO" id="GO:0005886">
    <property type="term" value="C:plasma membrane"/>
    <property type="evidence" value="ECO:0007669"/>
    <property type="project" value="UniProtKB-SubCell"/>
</dbReference>
<keyword evidence="6 8" id="KW-1133">Transmembrane helix</keyword>
<gene>
    <name evidence="9" type="ORF">GT360_20075</name>
</gene>
<evidence type="ECO:0000256" key="4">
    <source>
        <dbReference type="ARBA" id="ARBA00022475"/>
    </source>
</evidence>
<dbReference type="EMBL" id="CP047476">
    <property type="protein sequence ID" value="QIA65815.1"/>
    <property type="molecule type" value="Genomic_DNA"/>
</dbReference>
<comment type="subcellular location">
    <subcellularLocation>
        <location evidence="1">Cell membrane</location>
        <topology evidence="1">Multi-pass membrane protein</topology>
    </subcellularLocation>
</comment>
<dbReference type="InterPro" id="IPR002549">
    <property type="entry name" value="AI-2E-like"/>
</dbReference>
<protein>
    <submittedName>
        <fullName evidence="9">AI-2E family transporter</fullName>
    </submittedName>
</protein>